<dbReference type="InterPro" id="IPR043502">
    <property type="entry name" value="DNA/RNA_pol_sf"/>
</dbReference>
<evidence type="ECO:0000256" key="5">
    <source>
        <dbReference type="ARBA" id="ARBA00022705"/>
    </source>
</evidence>
<feature type="domain" description="DNA-directed DNA polymerase family B mitochondria/virus" evidence="9">
    <location>
        <begin position="180"/>
        <end position="414"/>
    </location>
</feature>
<evidence type="ECO:0000256" key="6">
    <source>
        <dbReference type="ARBA" id="ARBA00022932"/>
    </source>
</evidence>
<dbReference type="KEGG" id="nev:NTE_01365"/>
<accession>A0A075MQE7</accession>
<organism evidence="10 11">
    <name type="scientific">Candidatus Nitrososphaera evergladensis SR1</name>
    <dbReference type="NCBI Taxonomy" id="1459636"/>
    <lineage>
        <taxon>Archaea</taxon>
        <taxon>Nitrososphaerota</taxon>
        <taxon>Nitrososphaeria</taxon>
        <taxon>Nitrososphaerales</taxon>
        <taxon>Nitrososphaeraceae</taxon>
        <taxon>Nitrososphaera</taxon>
    </lineage>
</organism>
<dbReference type="EC" id="2.7.7.7" evidence="2"/>
<evidence type="ECO:0000256" key="3">
    <source>
        <dbReference type="ARBA" id="ARBA00022679"/>
    </source>
</evidence>
<sequence>MTDYKDLSKIDTTVAQHRKATDAGIRPVYGLDTETYQGDIFLIADSDGRYLDKDVSADTVLDFLFHKKYQNAVNVFYNLKFDAIVILKLLGKELERYLHTRELAFQHGDFRIKYIPKKCLTITKGHKSVSFYDIAQFFKTSLQQAYERNIGPMPEHFKGLKSARGEFSARFRRRHIRLLREYCINDCIMTKALGEKWLELYYQAAGFYPKRLLSSAYLASRAMIFRGIAFPRFAEVPLHTQVLAYRAFVGGRFEQTKRGVIGEARNYDINSAYPDKIAKLHDLTDGQWMQGNAIESGATMGFFKVVANVPDWKYLGPFPFKANANLVYPTGKFVTYVSIEELKACERKEWYEILDSWQFVPNDPNYHPYDEFVREYYAKKTELKERNDPLHIPFKEMLNSIYGKTAETMQLEKKRVMGTFFNPVIASHITGSTRAQIYRYIRNNGIEKDVAFIATDGISVTRDLGKGSKALGKFALKDYAQDVFCIQNGINRWNGNWKERGIGSEKGKTLDNYDIYQSGEGVYMKLKVERVTNLRSAIRQGKIAQIGVFKEEIRKVDFDGDRKRFWLGKINSLNEDQFNESSPLSLSVFTREQI</sequence>
<keyword evidence="3" id="KW-0808">Transferase</keyword>
<evidence type="ECO:0000313" key="10">
    <source>
        <dbReference type="EMBL" id="AIF83433.1"/>
    </source>
</evidence>
<keyword evidence="7" id="KW-0238">DNA-binding</keyword>
<keyword evidence="5" id="KW-0235">DNA replication</keyword>
<dbReference type="GO" id="GO:0003677">
    <property type="term" value="F:DNA binding"/>
    <property type="evidence" value="ECO:0007669"/>
    <property type="project" value="UniProtKB-KW"/>
</dbReference>
<evidence type="ECO:0000256" key="1">
    <source>
        <dbReference type="ARBA" id="ARBA00005755"/>
    </source>
</evidence>
<dbReference type="SUPFAM" id="SSF56672">
    <property type="entry name" value="DNA/RNA polymerases"/>
    <property type="match status" value="1"/>
</dbReference>
<comment type="similarity">
    <text evidence="1">Belongs to the DNA polymerase type-B family.</text>
</comment>
<dbReference type="GO" id="GO:0003887">
    <property type="term" value="F:DNA-directed DNA polymerase activity"/>
    <property type="evidence" value="ECO:0007669"/>
    <property type="project" value="UniProtKB-KW"/>
</dbReference>
<dbReference type="InterPro" id="IPR004868">
    <property type="entry name" value="DNA-dir_DNA_pol_B_mt/vir"/>
</dbReference>
<keyword evidence="11" id="KW-1185">Reference proteome</keyword>
<protein>
    <recommendedName>
        <fullName evidence="2">DNA-directed DNA polymerase</fullName>
        <ecNumber evidence="2">2.7.7.7</ecNumber>
    </recommendedName>
</protein>
<evidence type="ECO:0000256" key="8">
    <source>
        <dbReference type="ARBA" id="ARBA00049244"/>
    </source>
</evidence>
<evidence type="ECO:0000313" key="11">
    <source>
        <dbReference type="Proteomes" id="UP000028194"/>
    </source>
</evidence>
<dbReference type="HOGENOM" id="CLU_459023_0_0_2"/>
<dbReference type="EMBL" id="CP007174">
    <property type="protein sequence ID" value="AIF83433.1"/>
    <property type="molecule type" value="Genomic_DNA"/>
</dbReference>
<dbReference type="Pfam" id="PF03175">
    <property type="entry name" value="DNA_pol_B_2"/>
    <property type="match status" value="1"/>
</dbReference>
<dbReference type="AlphaFoldDB" id="A0A075MQE7"/>
<evidence type="ECO:0000256" key="4">
    <source>
        <dbReference type="ARBA" id="ARBA00022695"/>
    </source>
</evidence>
<evidence type="ECO:0000256" key="7">
    <source>
        <dbReference type="ARBA" id="ARBA00023125"/>
    </source>
</evidence>
<name>A0A075MQE7_9ARCH</name>
<comment type="catalytic activity">
    <reaction evidence="8">
        <text>DNA(n) + a 2'-deoxyribonucleoside 5'-triphosphate = DNA(n+1) + diphosphate</text>
        <dbReference type="Rhea" id="RHEA:22508"/>
        <dbReference type="Rhea" id="RHEA-COMP:17339"/>
        <dbReference type="Rhea" id="RHEA-COMP:17340"/>
        <dbReference type="ChEBI" id="CHEBI:33019"/>
        <dbReference type="ChEBI" id="CHEBI:61560"/>
        <dbReference type="ChEBI" id="CHEBI:173112"/>
        <dbReference type="EC" id="2.7.7.7"/>
    </reaction>
</comment>
<reference evidence="10 11" key="1">
    <citation type="journal article" date="2014" name="PLoS ONE">
        <title>Genome Sequence of Candidatus Nitrososphaera evergladensis from Group I.1b Enriched from Everglades Soil Reveals Novel Genomic Features of the Ammonia-Oxidizing Archaea.</title>
        <authorList>
            <person name="Zhalnina K.V."/>
            <person name="Dias R."/>
            <person name="Leonard M.T."/>
            <person name="Dorr de Quadros P."/>
            <person name="Camargo F.A."/>
            <person name="Drew J.C."/>
            <person name="Farmerie W.G."/>
            <person name="Daroub S.H."/>
            <person name="Triplett E.W."/>
        </authorList>
    </citation>
    <scope>NUCLEOTIDE SEQUENCE [LARGE SCALE GENOMIC DNA]</scope>
    <source>
        <strain evidence="10 11">SR1</strain>
    </source>
</reference>
<evidence type="ECO:0000259" key="9">
    <source>
        <dbReference type="Pfam" id="PF03175"/>
    </source>
</evidence>
<dbReference type="GO" id="GO:0006260">
    <property type="term" value="P:DNA replication"/>
    <property type="evidence" value="ECO:0007669"/>
    <property type="project" value="UniProtKB-KW"/>
</dbReference>
<proteinExistence type="inferred from homology"/>
<keyword evidence="4" id="KW-0548">Nucleotidyltransferase</keyword>
<dbReference type="GO" id="GO:0000166">
    <property type="term" value="F:nucleotide binding"/>
    <property type="evidence" value="ECO:0007669"/>
    <property type="project" value="InterPro"/>
</dbReference>
<dbReference type="Proteomes" id="UP000028194">
    <property type="component" value="Chromosome"/>
</dbReference>
<keyword evidence="6" id="KW-0239">DNA-directed DNA polymerase</keyword>
<dbReference type="eggNOG" id="arCOG15271">
    <property type="taxonomic scope" value="Archaea"/>
</dbReference>
<evidence type="ECO:0000256" key="2">
    <source>
        <dbReference type="ARBA" id="ARBA00012417"/>
    </source>
</evidence>
<gene>
    <name evidence="10" type="ORF">NTE_01365</name>
</gene>